<feature type="compositionally biased region" description="Polar residues" evidence="1">
    <location>
        <begin position="73"/>
        <end position="85"/>
    </location>
</feature>
<proteinExistence type="predicted"/>
<reference evidence="2" key="1">
    <citation type="submission" date="2022-07" db="EMBL/GenBank/DDBJ databases">
        <title>Genome analysis of Parmales, a sister group of diatoms, reveals the evolutionary specialization of diatoms from phago-mixotrophs to photoautotrophs.</title>
        <authorList>
            <person name="Ban H."/>
            <person name="Sato S."/>
            <person name="Yoshikawa S."/>
            <person name="Kazumasa Y."/>
            <person name="Nakamura Y."/>
            <person name="Ichinomiya M."/>
            <person name="Saitoh K."/>
            <person name="Sato N."/>
            <person name="Blanc-Mathieu R."/>
            <person name="Endo H."/>
            <person name="Kuwata A."/>
            <person name="Ogata H."/>
        </authorList>
    </citation>
    <scope>NUCLEOTIDE SEQUENCE</scope>
</reference>
<name>A0A9W6ZDG1_9STRA</name>
<evidence type="ECO:0000256" key="1">
    <source>
        <dbReference type="SAM" id="MobiDB-lite"/>
    </source>
</evidence>
<dbReference type="Proteomes" id="UP001165082">
    <property type="component" value="Unassembled WGS sequence"/>
</dbReference>
<keyword evidence="3" id="KW-1185">Reference proteome</keyword>
<accession>A0A9W6ZDG1</accession>
<comment type="caution">
    <text evidence="2">The sequence shown here is derived from an EMBL/GenBank/DDBJ whole genome shotgun (WGS) entry which is preliminary data.</text>
</comment>
<dbReference type="AlphaFoldDB" id="A0A9W6ZDG1"/>
<feature type="non-terminal residue" evidence="2">
    <location>
        <position position="125"/>
    </location>
</feature>
<protein>
    <submittedName>
        <fullName evidence="2">Uncharacterized protein</fullName>
    </submittedName>
</protein>
<evidence type="ECO:0000313" key="2">
    <source>
        <dbReference type="EMBL" id="GMH50221.1"/>
    </source>
</evidence>
<feature type="compositionally biased region" description="Low complexity" evidence="1">
    <location>
        <begin position="1"/>
        <end position="12"/>
    </location>
</feature>
<organism evidence="2 3">
    <name type="scientific">Triparma retinervis</name>
    <dbReference type="NCBI Taxonomy" id="2557542"/>
    <lineage>
        <taxon>Eukaryota</taxon>
        <taxon>Sar</taxon>
        <taxon>Stramenopiles</taxon>
        <taxon>Ochrophyta</taxon>
        <taxon>Bolidophyceae</taxon>
        <taxon>Parmales</taxon>
        <taxon>Triparmaceae</taxon>
        <taxon>Triparma</taxon>
    </lineage>
</organism>
<gene>
    <name evidence="2" type="ORF">TrRE_jg3605</name>
</gene>
<dbReference type="OrthoDB" id="10626910at2759"/>
<feature type="region of interest" description="Disordered" evidence="1">
    <location>
        <begin position="1"/>
        <end position="101"/>
    </location>
</feature>
<evidence type="ECO:0000313" key="3">
    <source>
        <dbReference type="Proteomes" id="UP001165082"/>
    </source>
</evidence>
<dbReference type="EMBL" id="BRXZ01001937">
    <property type="protein sequence ID" value="GMH50221.1"/>
    <property type="molecule type" value="Genomic_DNA"/>
</dbReference>
<sequence>MNSSSFGPSSTSMGRVQASPFVDENAPNISSPHRVVKPKKAATPSVDSSPFQSPPRRGALLDTTSKSAKKTPVRSSPLNVYATRSSSKKARVIPSAPPHPPATLDCIKVNDDVTVVGGSYAGKKG</sequence>